<feature type="transmembrane region" description="Helical" evidence="11">
    <location>
        <begin position="54"/>
        <end position="73"/>
    </location>
</feature>
<proteinExistence type="inferred from homology"/>
<dbReference type="PANTHER" id="PTHR24221">
    <property type="entry name" value="ATP-BINDING CASSETTE SUB-FAMILY B"/>
    <property type="match status" value="1"/>
</dbReference>
<evidence type="ECO:0000256" key="7">
    <source>
        <dbReference type="ARBA" id="ARBA00022840"/>
    </source>
</evidence>
<organism evidence="14 15">
    <name type="scientific">Nocardia cyriacigeorgica</name>
    <dbReference type="NCBI Taxonomy" id="135487"/>
    <lineage>
        <taxon>Bacteria</taxon>
        <taxon>Bacillati</taxon>
        <taxon>Actinomycetota</taxon>
        <taxon>Actinomycetes</taxon>
        <taxon>Mycobacteriales</taxon>
        <taxon>Nocardiaceae</taxon>
        <taxon>Nocardia</taxon>
    </lineage>
</organism>
<dbReference type="Pfam" id="PF00005">
    <property type="entry name" value="ABC_tran"/>
    <property type="match status" value="1"/>
</dbReference>
<dbReference type="InterPro" id="IPR011527">
    <property type="entry name" value="ABC1_TM_dom"/>
</dbReference>
<dbReference type="GO" id="GO:0005524">
    <property type="term" value="F:ATP binding"/>
    <property type="evidence" value="ECO:0007669"/>
    <property type="project" value="UniProtKB-KW"/>
</dbReference>
<dbReference type="Proteomes" id="UP000468928">
    <property type="component" value="Unassembled WGS sequence"/>
</dbReference>
<keyword evidence="7 14" id="KW-0067">ATP-binding</keyword>
<dbReference type="InterPro" id="IPR003593">
    <property type="entry name" value="AAA+_ATPase"/>
</dbReference>
<dbReference type="PROSITE" id="PS50893">
    <property type="entry name" value="ABC_TRANSPORTER_2"/>
    <property type="match status" value="1"/>
</dbReference>
<dbReference type="GO" id="GO:0034040">
    <property type="term" value="F:ATPase-coupled lipid transmembrane transporter activity"/>
    <property type="evidence" value="ECO:0007669"/>
    <property type="project" value="TreeGrafter"/>
</dbReference>
<dbReference type="Gene3D" id="1.20.1560.10">
    <property type="entry name" value="ABC transporter type 1, transmembrane domain"/>
    <property type="match status" value="1"/>
</dbReference>
<evidence type="ECO:0000256" key="1">
    <source>
        <dbReference type="ARBA" id="ARBA00004429"/>
    </source>
</evidence>
<keyword evidence="2" id="KW-0813">Transport</keyword>
<dbReference type="SUPFAM" id="SSF52540">
    <property type="entry name" value="P-loop containing nucleoside triphosphate hydrolases"/>
    <property type="match status" value="1"/>
</dbReference>
<evidence type="ECO:0000256" key="11">
    <source>
        <dbReference type="SAM" id="Phobius"/>
    </source>
</evidence>
<evidence type="ECO:0000313" key="15">
    <source>
        <dbReference type="Proteomes" id="UP000468928"/>
    </source>
</evidence>
<comment type="similarity">
    <text evidence="10">Belongs to the ABC transporter superfamily. Siderophore-Fe(3+) uptake transporter (SIUT) (TC 3.A.1.21) family.</text>
</comment>
<dbReference type="InterPro" id="IPR039421">
    <property type="entry name" value="Type_1_exporter"/>
</dbReference>
<reference evidence="14 15" key="1">
    <citation type="submission" date="2020-01" db="EMBL/GenBank/DDBJ databases">
        <title>Genetics and antimicrobial susceptibilities of Nocardia species isolated from the soil; a comparison with species isolated from humans.</title>
        <authorList>
            <person name="Carrasco G."/>
            <person name="Monzon S."/>
            <person name="Sansegundo M."/>
            <person name="Garcia E."/>
            <person name="Garrido N."/>
            <person name="Medina M.J."/>
            <person name="Villalon P."/>
            <person name="Ramirez-Arocha A.C."/>
            <person name="Jimenez P."/>
            <person name="Cuesta I."/>
            <person name="Valdezate S."/>
        </authorList>
    </citation>
    <scope>NUCLEOTIDE SEQUENCE [LARGE SCALE GENOMIC DNA]</scope>
    <source>
        <strain evidence="14 15">CNM20110639</strain>
    </source>
</reference>
<feature type="transmembrane region" description="Helical" evidence="11">
    <location>
        <begin position="20"/>
        <end position="42"/>
    </location>
</feature>
<evidence type="ECO:0000256" key="4">
    <source>
        <dbReference type="ARBA" id="ARBA00022519"/>
    </source>
</evidence>
<dbReference type="InterPro" id="IPR036640">
    <property type="entry name" value="ABC1_TM_sf"/>
</dbReference>
<evidence type="ECO:0000256" key="10">
    <source>
        <dbReference type="ARBA" id="ARBA00023455"/>
    </source>
</evidence>
<feature type="transmembrane region" description="Helical" evidence="11">
    <location>
        <begin position="237"/>
        <end position="264"/>
    </location>
</feature>
<dbReference type="InterPro" id="IPR027417">
    <property type="entry name" value="P-loop_NTPase"/>
</dbReference>
<gene>
    <name evidence="14" type="ORF">GV789_10740</name>
</gene>
<evidence type="ECO:0000256" key="8">
    <source>
        <dbReference type="ARBA" id="ARBA00022989"/>
    </source>
</evidence>
<evidence type="ECO:0000313" key="14">
    <source>
        <dbReference type="EMBL" id="NEW44929.1"/>
    </source>
</evidence>
<evidence type="ECO:0000256" key="9">
    <source>
        <dbReference type="ARBA" id="ARBA00023136"/>
    </source>
</evidence>
<dbReference type="PROSITE" id="PS00211">
    <property type="entry name" value="ABC_TRANSPORTER_1"/>
    <property type="match status" value="1"/>
</dbReference>
<keyword evidence="6" id="KW-0547">Nucleotide-binding</keyword>
<comment type="subcellular location">
    <subcellularLocation>
        <location evidence="1">Cell inner membrane</location>
        <topology evidence="1">Multi-pass membrane protein</topology>
    </subcellularLocation>
</comment>
<dbReference type="PANTHER" id="PTHR24221:SF397">
    <property type="entry name" value="ABC TRANSPORTER, ATP-BINDING TRANSMEMBRANE PROTEIN"/>
    <property type="match status" value="1"/>
</dbReference>
<dbReference type="EMBL" id="JAAGUZ010000024">
    <property type="protein sequence ID" value="NEW44929.1"/>
    <property type="molecule type" value="Genomic_DNA"/>
</dbReference>
<feature type="domain" description="ABC transmembrane type-1" evidence="13">
    <location>
        <begin position="21"/>
        <end position="299"/>
    </location>
</feature>
<comment type="caution">
    <text evidence="14">The sequence shown here is derived from an EMBL/GenBank/DDBJ whole genome shotgun (WGS) entry which is preliminary data.</text>
</comment>
<feature type="transmembrane region" description="Helical" evidence="11">
    <location>
        <begin position="131"/>
        <end position="150"/>
    </location>
</feature>
<evidence type="ECO:0000259" key="12">
    <source>
        <dbReference type="PROSITE" id="PS50893"/>
    </source>
</evidence>
<keyword evidence="8 11" id="KW-1133">Transmembrane helix</keyword>
<dbReference type="InterPro" id="IPR003439">
    <property type="entry name" value="ABC_transporter-like_ATP-bd"/>
</dbReference>
<dbReference type="Gene3D" id="3.40.50.300">
    <property type="entry name" value="P-loop containing nucleotide triphosphate hydrolases"/>
    <property type="match status" value="1"/>
</dbReference>
<dbReference type="SUPFAM" id="SSF90123">
    <property type="entry name" value="ABC transporter transmembrane region"/>
    <property type="match status" value="1"/>
</dbReference>
<keyword evidence="9 11" id="KW-0472">Membrane</keyword>
<name>A0A6P1D5U2_9NOCA</name>
<dbReference type="Pfam" id="PF00664">
    <property type="entry name" value="ABC_membrane"/>
    <property type="match status" value="1"/>
</dbReference>
<dbReference type="PROSITE" id="PS50929">
    <property type="entry name" value="ABC_TM1F"/>
    <property type="match status" value="1"/>
</dbReference>
<dbReference type="GO" id="GO:0005886">
    <property type="term" value="C:plasma membrane"/>
    <property type="evidence" value="ECO:0007669"/>
    <property type="project" value="UniProtKB-SubCell"/>
</dbReference>
<evidence type="ECO:0000259" key="13">
    <source>
        <dbReference type="PROSITE" id="PS50929"/>
    </source>
</evidence>
<dbReference type="GO" id="GO:0140359">
    <property type="term" value="F:ABC-type transporter activity"/>
    <property type="evidence" value="ECO:0007669"/>
    <property type="project" value="InterPro"/>
</dbReference>
<dbReference type="FunFam" id="3.40.50.300:FF:000221">
    <property type="entry name" value="Multidrug ABC transporter ATP-binding protein"/>
    <property type="match status" value="1"/>
</dbReference>
<evidence type="ECO:0000256" key="3">
    <source>
        <dbReference type="ARBA" id="ARBA00022475"/>
    </source>
</evidence>
<feature type="domain" description="ABC transporter" evidence="12">
    <location>
        <begin position="325"/>
        <end position="563"/>
    </location>
</feature>
<dbReference type="SMART" id="SM00382">
    <property type="entry name" value="AAA"/>
    <property type="match status" value="1"/>
</dbReference>
<sequence length="574" mass="61754">MIRKLFHLIDADHRPRFVRWIAAMVGFAVLQGLCILLLVPVLRPVLNGNADAAMPWLTALLVTTVVASTVYYLQATLGQRIADDLLLGLHHRVADQLARLPLGWFDTDRTGRLTHAMSQGTTSIVAVPAHLMQPIIAAAATPAVVALGMFTFDPRLATALLIAGLVLLATHTWAQDAITRTFGAIDSAEVEAAGRVVEFAQRQPILRAFGRTGADNRLLDDALTGQRRAHGAMNRNAVVALVAFSTAVQAVFVVLIAIGVALALGGSLDAAEVVALLVLITRFAGPLIELVDHSAALRTASEAIDRIDEVLAVPPLPEGSVRRPVRAGEVSFRAVGFGYGARSVLRDLEFTAEPGTVTAIVGSSGAGKTTVLRLVARFWDTDTGSVEVGGVDVREQTTEALMEQLAMVFQDVYLFDDTIEANIRIGRPGATAEEVREAARLARVDEIVDRLPDGWDSRVGEGGVSLSGGERQRVSIARALIKQAPIVLFDEATAALDPENEAAITDAIRAFAHDRTLLVVAHRLHTIAAADQILVLDEGRIVQRGTHDELIAQPGKYAEFWHERERAQGWRLIG</sequence>
<feature type="transmembrane region" description="Helical" evidence="11">
    <location>
        <begin position="156"/>
        <end position="174"/>
    </location>
</feature>
<evidence type="ECO:0000256" key="2">
    <source>
        <dbReference type="ARBA" id="ARBA00022448"/>
    </source>
</evidence>
<keyword evidence="5 11" id="KW-0812">Transmembrane</keyword>
<keyword evidence="4" id="KW-0997">Cell inner membrane</keyword>
<dbReference type="RefSeq" id="WP_163828822.1">
    <property type="nucleotide sequence ID" value="NZ_JAAGUZ010000024.1"/>
</dbReference>
<dbReference type="AlphaFoldDB" id="A0A6P1D5U2"/>
<evidence type="ECO:0000256" key="6">
    <source>
        <dbReference type="ARBA" id="ARBA00022741"/>
    </source>
</evidence>
<dbReference type="InterPro" id="IPR017871">
    <property type="entry name" value="ABC_transporter-like_CS"/>
</dbReference>
<evidence type="ECO:0000256" key="5">
    <source>
        <dbReference type="ARBA" id="ARBA00022692"/>
    </source>
</evidence>
<accession>A0A6P1D5U2</accession>
<keyword evidence="3" id="KW-1003">Cell membrane</keyword>
<protein>
    <submittedName>
        <fullName evidence="14">ABC transporter ATP-binding protein</fullName>
    </submittedName>
</protein>
<dbReference type="GO" id="GO:0016887">
    <property type="term" value="F:ATP hydrolysis activity"/>
    <property type="evidence" value="ECO:0007669"/>
    <property type="project" value="InterPro"/>
</dbReference>